<dbReference type="EMBL" id="CT573071">
    <property type="protein sequence ID" value="CAJ73869.1"/>
    <property type="molecule type" value="Genomic_DNA"/>
</dbReference>
<protein>
    <submittedName>
        <fullName evidence="1">Uncharacterized protein</fullName>
    </submittedName>
</protein>
<dbReference type="EMBL" id="CP049055">
    <property type="protein sequence ID" value="QII10895.1"/>
    <property type="molecule type" value="Genomic_DNA"/>
</dbReference>
<reference evidence="1" key="2">
    <citation type="submission" date="2006-01" db="EMBL/GenBank/DDBJ databases">
        <authorList>
            <person name="Genoscope"/>
        </authorList>
    </citation>
    <scope>NUCLEOTIDE SEQUENCE</scope>
</reference>
<gene>
    <name evidence="2" type="ORF">KsCSTR_15160</name>
    <name evidence="1" type="ORF">kuste3112</name>
</gene>
<name>Q1Q1J2_KUEST</name>
<reference evidence="2 3" key="3">
    <citation type="submission" date="2020-02" db="EMBL/GenBank/DDBJ databases">
        <title>Newly sequenced genome of strain CSTR1 showed variability in Candidatus Kuenenia stuttgartiensis genomes.</title>
        <authorList>
            <person name="Ding C."/>
            <person name="Adrian L."/>
        </authorList>
    </citation>
    <scope>NUCLEOTIDE SEQUENCE [LARGE SCALE GENOMIC DNA]</scope>
    <source>
        <strain evidence="2 3">CSTR1</strain>
    </source>
</reference>
<evidence type="ECO:0000313" key="3">
    <source>
        <dbReference type="Proteomes" id="UP000501926"/>
    </source>
</evidence>
<evidence type="ECO:0000313" key="1">
    <source>
        <dbReference type="EMBL" id="CAJ73869.1"/>
    </source>
</evidence>
<dbReference type="AlphaFoldDB" id="Q1Q1J2"/>
<accession>Q1Q1J2</accession>
<evidence type="ECO:0000313" key="2">
    <source>
        <dbReference type="EMBL" id="QII10895.1"/>
    </source>
</evidence>
<proteinExistence type="predicted"/>
<dbReference type="Proteomes" id="UP000501926">
    <property type="component" value="Chromosome"/>
</dbReference>
<organism evidence="1">
    <name type="scientific">Kuenenia stuttgartiensis</name>
    <dbReference type="NCBI Taxonomy" id="174633"/>
    <lineage>
        <taxon>Bacteria</taxon>
        <taxon>Pseudomonadati</taxon>
        <taxon>Planctomycetota</taxon>
        <taxon>Candidatus Brocadiia</taxon>
        <taxon>Candidatus Brocadiales</taxon>
        <taxon>Candidatus Brocadiaceae</taxon>
        <taxon>Candidatus Kuenenia</taxon>
    </lineage>
</organism>
<sequence>MPKSHHVSFATPRNDENGFITRSCCSICTQAIFCSLTFESETSGISVSVPVQMYRAIQKVSACHYCMGVSACHCEGLFRSNQYTTRYFVT</sequence>
<reference evidence="1" key="1">
    <citation type="journal article" date="2006" name="Nature">
        <title>Deciphering the evolution and metabolism of an anammox bacterium from a community genome.</title>
        <authorList>
            <person name="Strous M."/>
            <person name="Pelletier E."/>
            <person name="Mangenot S."/>
            <person name="Rattei T."/>
            <person name="Lehner A."/>
            <person name="Taylor M.W."/>
            <person name="Horn M."/>
            <person name="Daims H."/>
            <person name="Bartol-Mavel D."/>
            <person name="Wincker P."/>
            <person name="Barbe V."/>
            <person name="Fonknechten N."/>
            <person name="Vallenet D."/>
            <person name="Segurens B."/>
            <person name="Schenowitz-Truong C."/>
            <person name="Medigue C."/>
            <person name="Collingro A."/>
            <person name="Snel B."/>
            <person name="Dutilh B.E."/>
            <person name="OpDenCamp H.J.M."/>
            <person name="vanDerDrift C."/>
            <person name="Cirpus I."/>
            <person name="vanDePas-Schoonen K.T."/>
            <person name="Harhangi H.R."/>
            <person name="vanNiftrik L."/>
            <person name="Schmid M."/>
            <person name="Keltjens J."/>
            <person name="vanDeVossenberg J."/>
            <person name="Kartal B."/>
            <person name="Meier H."/>
            <person name="Frishman D."/>
            <person name="Huynen M.A."/>
            <person name="Mewes H."/>
            <person name="Weissenbach J."/>
            <person name="Jetten M.S.M."/>
            <person name="Wagner M."/>
            <person name="LePaslier D."/>
        </authorList>
    </citation>
    <scope>NUCLEOTIDE SEQUENCE</scope>
</reference>